<gene>
    <name evidence="2" type="ORF">TG4357_02689</name>
</gene>
<dbReference type="AlphaFoldDB" id="A0A0P1FFP9"/>
<dbReference type="OrthoDB" id="6305173at2"/>
<dbReference type="STRING" id="53501.SAMN04488043_105226"/>
<dbReference type="RefSeq" id="WP_058263397.1">
    <property type="nucleotide sequence ID" value="NZ_CP051181.1"/>
</dbReference>
<keyword evidence="3" id="KW-1185">Reference proteome</keyword>
<evidence type="ECO:0000313" key="2">
    <source>
        <dbReference type="EMBL" id="CUH66873.1"/>
    </source>
</evidence>
<name>A0A0P1FFP9_THAGE</name>
<proteinExistence type="predicted"/>
<dbReference type="Proteomes" id="UP000051587">
    <property type="component" value="Unassembled WGS sequence"/>
</dbReference>
<evidence type="ECO:0000259" key="1">
    <source>
        <dbReference type="Pfam" id="PF13403"/>
    </source>
</evidence>
<feature type="domain" description="Hedgehog/Intein (Hint)" evidence="1">
    <location>
        <begin position="148"/>
        <end position="283"/>
    </location>
</feature>
<dbReference type="Pfam" id="PF13403">
    <property type="entry name" value="Hint_2"/>
    <property type="match status" value="1"/>
</dbReference>
<dbReference type="SUPFAM" id="SSF51294">
    <property type="entry name" value="Hedgehog/intein (Hint) domain"/>
    <property type="match status" value="1"/>
</dbReference>
<dbReference type="EMBL" id="CYSA01000025">
    <property type="protein sequence ID" value="CUH66873.1"/>
    <property type="molecule type" value="Genomic_DNA"/>
</dbReference>
<evidence type="ECO:0000313" key="3">
    <source>
        <dbReference type="Proteomes" id="UP000051587"/>
    </source>
</evidence>
<dbReference type="InterPro" id="IPR028992">
    <property type="entry name" value="Hedgehog/Intein_dom"/>
</dbReference>
<sequence length="337" mass="36523">MNDFIPSSVFTLPVYRSAALVVSHGANLGDPLSFADELVLDDTYFVRAGARSARLAVAPGRNGRFSITANTETGTPGATIHLDSCLTFMSSEGATTEVLVLVEVDELGHVAEIYALPFAPLRSKDELVLVGIDTENARTKLGEIACVSFTRGTHITMATGEQRKVEDLVAGDRVLTRDDGPQELRWIGQSTARALGEFAPVHIAAGALHNCNDLVVSPEHRLFVYQRSDELGAGRSELLIKARNLVNGTTVTRTDGGFVEYYQLLFDDHQIIYAEGIAAETLLADLRSSPALPPEVAERLQSGHLRHSDRSYLDFDLPSAAKSDEDITETLRRASTG</sequence>
<reference evidence="2 3" key="1">
    <citation type="submission" date="2015-09" db="EMBL/GenBank/DDBJ databases">
        <authorList>
            <consortium name="Swine Surveillance"/>
        </authorList>
    </citation>
    <scope>NUCLEOTIDE SEQUENCE [LARGE SCALE GENOMIC DNA]</scope>
    <source>
        <strain evidence="2 3">CECT 4357</strain>
    </source>
</reference>
<organism evidence="2 3">
    <name type="scientific">Thalassovita gelatinovora</name>
    <name type="common">Thalassobius gelatinovorus</name>
    <dbReference type="NCBI Taxonomy" id="53501"/>
    <lineage>
        <taxon>Bacteria</taxon>
        <taxon>Pseudomonadati</taxon>
        <taxon>Pseudomonadota</taxon>
        <taxon>Alphaproteobacteria</taxon>
        <taxon>Rhodobacterales</taxon>
        <taxon>Roseobacteraceae</taxon>
        <taxon>Thalassovita</taxon>
    </lineage>
</organism>
<accession>A0A0P1FFP9</accession>
<dbReference type="Gene3D" id="2.170.16.10">
    <property type="entry name" value="Hedgehog/Intein (Hint) domain"/>
    <property type="match status" value="1"/>
</dbReference>
<protein>
    <recommendedName>
        <fullName evidence="1">Hedgehog/Intein (Hint) domain-containing protein</fullName>
    </recommendedName>
</protein>
<dbReference type="InterPro" id="IPR036844">
    <property type="entry name" value="Hint_dom_sf"/>
</dbReference>